<dbReference type="CDD" id="cd17329">
    <property type="entry name" value="MFS_MdtH_MDR_like"/>
    <property type="match status" value="1"/>
</dbReference>
<accession>A0A7W7S688</accession>
<dbReference type="AlphaFoldDB" id="A0A7W7S688"/>
<evidence type="ECO:0000256" key="6">
    <source>
        <dbReference type="ARBA" id="ARBA00023136"/>
    </source>
</evidence>
<name>A0A7W7S688_9ACTN</name>
<comment type="caution">
    <text evidence="9">The sequence shown here is derived from an EMBL/GenBank/DDBJ whole genome shotgun (WGS) entry which is preliminary data.</text>
</comment>
<dbReference type="GO" id="GO:0022857">
    <property type="term" value="F:transmembrane transporter activity"/>
    <property type="evidence" value="ECO:0007669"/>
    <property type="project" value="InterPro"/>
</dbReference>
<reference evidence="9 10" key="1">
    <citation type="submission" date="2020-08" db="EMBL/GenBank/DDBJ databases">
        <title>Sequencing the genomes of 1000 actinobacteria strains.</title>
        <authorList>
            <person name="Klenk H.-P."/>
        </authorList>
    </citation>
    <scope>NUCLEOTIDE SEQUENCE [LARGE SCALE GENOMIC DNA]</scope>
    <source>
        <strain evidence="9 10">DSM 44786</strain>
    </source>
</reference>
<proteinExistence type="predicted"/>
<dbReference type="Proteomes" id="UP000573327">
    <property type="component" value="Unassembled WGS sequence"/>
</dbReference>
<evidence type="ECO:0000313" key="10">
    <source>
        <dbReference type="Proteomes" id="UP000573327"/>
    </source>
</evidence>
<evidence type="ECO:0000256" key="4">
    <source>
        <dbReference type="ARBA" id="ARBA00022692"/>
    </source>
</evidence>
<evidence type="ECO:0000256" key="3">
    <source>
        <dbReference type="ARBA" id="ARBA00022475"/>
    </source>
</evidence>
<evidence type="ECO:0000259" key="8">
    <source>
        <dbReference type="PROSITE" id="PS50850"/>
    </source>
</evidence>
<dbReference type="PROSITE" id="PS50850">
    <property type="entry name" value="MFS"/>
    <property type="match status" value="1"/>
</dbReference>
<dbReference type="InterPro" id="IPR011701">
    <property type="entry name" value="MFS"/>
</dbReference>
<evidence type="ECO:0000256" key="1">
    <source>
        <dbReference type="ARBA" id="ARBA00004651"/>
    </source>
</evidence>
<evidence type="ECO:0000256" key="7">
    <source>
        <dbReference type="SAM" id="Phobius"/>
    </source>
</evidence>
<dbReference type="InterPro" id="IPR005829">
    <property type="entry name" value="Sugar_transporter_CS"/>
</dbReference>
<feature type="transmembrane region" description="Helical" evidence="7">
    <location>
        <begin position="221"/>
        <end position="243"/>
    </location>
</feature>
<dbReference type="Pfam" id="PF07690">
    <property type="entry name" value="MFS_1"/>
    <property type="match status" value="1"/>
</dbReference>
<protein>
    <submittedName>
        <fullName evidence="9">MFS family permease</fullName>
    </submittedName>
</protein>
<feature type="transmembrane region" description="Helical" evidence="7">
    <location>
        <begin position="372"/>
        <end position="393"/>
    </location>
</feature>
<gene>
    <name evidence="9" type="ORF">F4556_000184</name>
</gene>
<sequence length="410" mass="42646">MSEAVVSTGKLRAATAGLPASFWWICLGTLVTRAGTYVQPFFLLYLTGPRHLSLATAGTVMVVWNVGAVLSQPIAGVCADRFGRRPTLAAGLLASAGVVMSLAFVRELPLLVGLIFVLGLVADVHRPAVTAAIADLVPERDQVRAYAIQFWAVNLGFTVAAASAGLLLSLGYTTLFVIDSLSTFVFGVLMVRFLPETRPATEHAPARIGDPVRLLTGDRRLAVTALAILVYALIYLQVGIYLPLAVTGAGLDASFYGYLLALSGFVLIVGQPLTLGWISRVPLRHTMLPGMALTGLGVAASALCRSPWEFALSVCVWTVGEMITAGSGQALVAKLAPAHLRGRYGGVLGLSWAVAGLLGPVVGTAGRTVPPVVATTACGAAGLLAAAGIGWVLTRTDRQPVPEPGAWAAE</sequence>
<dbReference type="EMBL" id="JACHJR010000001">
    <property type="protein sequence ID" value="MBB4944649.1"/>
    <property type="molecule type" value="Genomic_DNA"/>
</dbReference>
<keyword evidence="5 7" id="KW-1133">Transmembrane helix</keyword>
<feature type="transmembrane region" description="Helical" evidence="7">
    <location>
        <begin position="21"/>
        <end position="46"/>
    </location>
</feature>
<keyword evidence="6 7" id="KW-0472">Membrane</keyword>
<keyword evidence="10" id="KW-1185">Reference proteome</keyword>
<dbReference type="Gene3D" id="1.20.1250.20">
    <property type="entry name" value="MFS general substrate transporter like domains"/>
    <property type="match status" value="2"/>
</dbReference>
<feature type="transmembrane region" description="Helical" evidence="7">
    <location>
        <begin position="174"/>
        <end position="194"/>
    </location>
</feature>
<organism evidence="9 10">
    <name type="scientific">Kitasatospora gansuensis</name>
    <dbReference type="NCBI Taxonomy" id="258050"/>
    <lineage>
        <taxon>Bacteria</taxon>
        <taxon>Bacillati</taxon>
        <taxon>Actinomycetota</taxon>
        <taxon>Actinomycetes</taxon>
        <taxon>Kitasatosporales</taxon>
        <taxon>Streptomycetaceae</taxon>
        <taxon>Kitasatospora</taxon>
    </lineage>
</organism>
<feature type="transmembrane region" description="Helical" evidence="7">
    <location>
        <begin position="87"/>
        <end position="105"/>
    </location>
</feature>
<evidence type="ECO:0000313" key="9">
    <source>
        <dbReference type="EMBL" id="MBB4944649.1"/>
    </source>
</evidence>
<keyword evidence="2" id="KW-0813">Transport</keyword>
<dbReference type="GO" id="GO:0005886">
    <property type="term" value="C:plasma membrane"/>
    <property type="evidence" value="ECO:0007669"/>
    <property type="project" value="UniProtKB-SubCell"/>
</dbReference>
<feature type="domain" description="Major facilitator superfamily (MFS) profile" evidence="8">
    <location>
        <begin position="21"/>
        <end position="410"/>
    </location>
</feature>
<keyword evidence="4 7" id="KW-0812">Transmembrane</keyword>
<feature type="transmembrane region" description="Helical" evidence="7">
    <location>
        <begin position="52"/>
        <end position="75"/>
    </location>
</feature>
<keyword evidence="3" id="KW-1003">Cell membrane</keyword>
<dbReference type="PANTHER" id="PTHR23517">
    <property type="entry name" value="RESISTANCE PROTEIN MDTM, PUTATIVE-RELATED-RELATED"/>
    <property type="match status" value="1"/>
</dbReference>
<dbReference type="PROSITE" id="PS00216">
    <property type="entry name" value="SUGAR_TRANSPORT_1"/>
    <property type="match status" value="1"/>
</dbReference>
<evidence type="ECO:0000256" key="2">
    <source>
        <dbReference type="ARBA" id="ARBA00022448"/>
    </source>
</evidence>
<feature type="transmembrane region" description="Helical" evidence="7">
    <location>
        <begin position="344"/>
        <end position="366"/>
    </location>
</feature>
<comment type="subcellular location">
    <subcellularLocation>
        <location evidence="1">Cell membrane</location>
        <topology evidence="1">Multi-pass membrane protein</topology>
    </subcellularLocation>
</comment>
<dbReference type="InterPro" id="IPR050171">
    <property type="entry name" value="MFS_Transporters"/>
</dbReference>
<dbReference type="SUPFAM" id="SSF103473">
    <property type="entry name" value="MFS general substrate transporter"/>
    <property type="match status" value="1"/>
</dbReference>
<feature type="transmembrane region" description="Helical" evidence="7">
    <location>
        <begin position="146"/>
        <end position="168"/>
    </location>
</feature>
<feature type="transmembrane region" description="Helical" evidence="7">
    <location>
        <begin position="255"/>
        <end position="275"/>
    </location>
</feature>
<dbReference type="InterPro" id="IPR036259">
    <property type="entry name" value="MFS_trans_sf"/>
</dbReference>
<evidence type="ECO:0000256" key="5">
    <source>
        <dbReference type="ARBA" id="ARBA00022989"/>
    </source>
</evidence>
<dbReference type="PANTHER" id="PTHR23517:SF2">
    <property type="entry name" value="MULTIDRUG RESISTANCE PROTEIN MDTH"/>
    <property type="match status" value="1"/>
</dbReference>
<feature type="transmembrane region" description="Helical" evidence="7">
    <location>
        <begin position="111"/>
        <end position="134"/>
    </location>
</feature>
<dbReference type="InterPro" id="IPR020846">
    <property type="entry name" value="MFS_dom"/>
</dbReference>
<dbReference type="RefSeq" id="WP_184910742.1">
    <property type="nucleotide sequence ID" value="NZ_JACHJR010000001.1"/>
</dbReference>